<name>A0ABT4I309_9BACL</name>
<evidence type="ECO:0000313" key="2">
    <source>
        <dbReference type="Proteomes" id="UP001067708"/>
    </source>
</evidence>
<evidence type="ECO:0000313" key="1">
    <source>
        <dbReference type="EMBL" id="MCZ0833441.1"/>
    </source>
</evidence>
<proteinExistence type="predicted"/>
<organism evidence="1 2">
    <name type="scientific">Brevibacillus halotolerans</name>
    <dbReference type="NCBI Taxonomy" id="1507437"/>
    <lineage>
        <taxon>Bacteria</taxon>
        <taxon>Bacillati</taxon>
        <taxon>Bacillota</taxon>
        <taxon>Bacilli</taxon>
        <taxon>Bacillales</taxon>
        <taxon>Paenibacillaceae</taxon>
        <taxon>Brevibacillus</taxon>
    </lineage>
</organism>
<reference evidence="1" key="1">
    <citation type="submission" date="2022-09" db="EMBL/GenBank/DDBJ databases">
        <title>Genome analysis and characterization of larvicidal activity of Brevibacillus strains.</title>
        <authorList>
            <person name="Patrusheva E.V."/>
            <person name="Izotova A.O."/>
            <person name="Toshchakov S.V."/>
            <person name="Sineoky S.P."/>
        </authorList>
    </citation>
    <scope>NUCLEOTIDE SEQUENCE</scope>
    <source>
        <strain evidence="1">VKPM_B-13244</strain>
    </source>
</reference>
<keyword evidence="2" id="KW-1185">Reference proteome</keyword>
<sequence length="242" mass="28267">MSLSRPFANLLSQNEWLNYILSFAFSEKREWRPSTLHSLAKSLDFFPISDDDSYTFRIMKNLAAKDILQTVKIWRERPILLYRLTDVGEVHFYSGDYSVQKNVIASLRSIQKFLVDLERQLLNSGHVIEGEEQRGGYVSLRDYYEWLLLQGIAIGNSPSKIIGEANRKYGNSVKKSYFYQVYKELQPQFVYQNKVTGLGEKRLGRLEQTLLHELVSVKQSIQKMIDVQRPIAQWVKAYNSER</sequence>
<dbReference type="EMBL" id="JAPTNG010000023">
    <property type="protein sequence ID" value="MCZ0833441.1"/>
    <property type="molecule type" value="Genomic_DNA"/>
</dbReference>
<comment type="caution">
    <text evidence="1">The sequence shown here is derived from an EMBL/GenBank/DDBJ whole genome shotgun (WGS) entry which is preliminary data.</text>
</comment>
<dbReference type="RefSeq" id="WP_258418387.1">
    <property type="nucleotide sequence ID" value="NZ_JAPTNG010000023.1"/>
</dbReference>
<gene>
    <name evidence="1" type="ORF">O0535_22290</name>
</gene>
<protein>
    <submittedName>
        <fullName evidence="1">Uncharacterized protein</fullName>
    </submittedName>
</protein>
<accession>A0ABT4I309</accession>
<dbReference type="Proteomes" id="UP001067708">
    <property type="component" value="Unassembled WGS sequence"/>
</dbReference>